<comment type="caution">
    <text evidence="1">The sequence shown here is derived from an EMBL/GenBank/DDBJ whole genome shotgun (WGS) entry which is preliminary data.</text>
</comment>
<name>A0A1F5P8T5_9BACT</name>
<dbReference type="Proteomes" id="UP000176786">
    <property type="component" value="Unassembled WGS sequence"/>
</dbReference>
<organism evidence="1 2">
    <name type="scientific">Candidatus Doudnabacteria bacterium RIFCSPHIGHO2_02_FULL_46_11</name>
    <dbReference type="NCBI Taxonomy" id="1817832"/>
    <lineage>
        <taxon>Bacteria</taxon>
        <taxon>Candidatus Doudnaibacteriota</taxon>
    </lineage>
</organism>
<evidence type="ECO:0000313" key="2">
    <source>
        <dbReference type="Proteomes" id="UP000176786"/>
    </source>
</evidence>
<dbReference type="EMBL" id="MFES01000013">
    <property type="protein sequence ID" value="OGE86070.1"/>
    <property type="molecule type" value="Genomic_DNA"/>
</dbReference>
<proteinExistence type="predicted"/>
<evidence type="ECO:0000313" key="1">
    <source>
        <dbReference type="EMBL" id="OGE86070.1"/>
    </source>
</evidence>
<protein>
    <submittedName>
        <fullName evidence="1">Uncharacterized protein</fullName>
    </submittedName>
</protein>
<dbReference type="AlphaFoldDB" id="A0A1F5P8T5"/>
<accession>A0A1F5P8T5</accession>
<sequence>MMYAIELFRVSSGAEMADLEQVNAQAYLVGSRSLLVDGFDAKLAGEWLAQQGFVPVRPLRPWEEDPDDLLNVIYVIYLLEPGRSSPVPPYNAARVRETQSVWELGRFGWRVNYSRPDSSRTGGRNARRFTAFMGAFFIPDY</sequence>
<gene>
    <name evidence="1" type="ORF">A3J48_03870</name>
</gene>
<dbReference type="STRING" id="1817832.A3J48_03870"/>
<reference evidence="1 2" key="1">
    <citation type="journal article" date="2016" name="Nat. Commun.">
        <title>Thousands of microbial genomes shed light on interconnected biogeochemical processes in an aquifer system.</title>
        <authorList>
            <person name="Anantharaman K."/>
            <person name="Brown C.T."/>
            <person name="Hug L.A."/>
            <person name="Sharon I."/>
            <person name="Castelle C.J."/>
            <person name="Probst A.J."/>
            <person name="Thomas B.C."/>
            <person name="Singh A."/>
            <person name="Wilkins M.J."/>
            <person name="Karaoz U."/>
            <person name="Brodie E.L."/>
            <person name="Williams K.H."/>
            <person name="Hubbard S.S."/>
            <person name="Banfield J.F."/>
        </authorList>
    </citation>
    <scope>NUCLEOTIDE SEQUENCE [LARGE SCALE GENOMIC DNA]</scope>
</reference>